<evidence type="ECO:0000313" key="2">
    <source>
        <dbReference type="EMBL" id="GGG86375.1"/>
    </source>
</evidence>
<feature type="transmembrane region" description="Helical" evidence="1">
    <location>
        <begin position="47"/>
        <end position="66"/>
    </location>
</feature>
<comment type="caution">
    <text evidence="2">The sequence shown here is derived from an EMBL/GenBank/DDBJ whole genome shotgun (WGS) entry which is preliminary data.</text>
</comment>
<dbReference type="RefSeq" id="WP_188456686.1">
    <property type="nucleotide sequence ID" value="NZ_BMFR01000023.1"/>
</dbReference>
<keyword evidence="1" id="KW-0812">Transmembrane</keyword>
<dbReference type="AlphaFoldDB" id="A0A917M9I7"/>
<dbReference type="Proteomes" id="UP000622860">
    <property type="component" value="Unassembled WGS sequence"/>
</dbReference>
<evidence type="ECO:0000313" key="3">
    <source>
        <dbReference type="Proteomes" id="UP000622860"/>
    </source>
</evidence>
<feature type="transmembrane region" description="Helical" evidence="1">
    <location>
        <begin position="5"/>
        <end position="27"/>
    </location>
</feature>
<gene>
    <name evidence="2" type="ORF">GCM10011398_35200</name>
</gene>
<name>A0A917M9I7_9BACI</name>
<dbReference type="EMBL" id="BMFR01000023">
    <property type="protein sequence ID" value="GGG86375.1"/>
    <property type="molecule type" value="Genomic_DNA"/>
</dbReference>
<reference evidence="2" key="2">
    <citation type="submission" date="2020-09" db="EMBL/GenBank/DDBJ databases">
        <authorList>
            <person name="Sun Q."/>
            <person name="Zhou Y."/>
        </authorList>
    </citation>
    <scope>NUCLEOTIDE SEQUENCE</scope>
    <source>
        <strain evidence="2">CGMCC 1.12754</strain>
    </source>
</reference>
<evidence type="ECO:0000256" key="1">
    <source>
        <dbReference type="SAM" id="Phobius"/>
    </source>
</evidence>
<proteinExistence type="predicted"/>
<protein>
    <submittedName>
        <fullName evidence="2">Uncharacterized protein</fullName>
    </submittedName>
</protein>
<organism evidence="2 3">
    <name type="scientific">Virgibacillus oceani</name>
    <dbReference type="NCBI Taxonomy" id="1479511"/>
    <lineage>
        <taxon>Bacteria</taxon>
        <taxon>Bacillati</taxon>
        <taxon>Bacillota</taxon>
        <taxon>Bacilli</taxon>
        <taxon>Bacillales</taxon>
        <taxon>Bacillaceae</taxon>
        <taxon>Virgibacillus</taxon>
    </lineage>
</organism>
<accession>A0A917M9I7</accession>
<keyword evidence="3" id="KW-1185">Reference proteome</keyword>
<keyword evidence="1" id="KW-0472">Membrane</keyword>
<sequence>MNKYFLFRIAGLLIGLFILLPILNWIGLPTYENLLIRLFGEANGLNITLALLFSIVVIFIIDRIFFKKS</sequence>
<reference evidence="2" key="1">
    <citation type="journal article" date="2014" name="Int. J. Syst. Evol. Microbiol.">
        <title>Complete genome sequence of Corynebacterium casei LMG S-19264T (=DSM 44701T), isolated from a smear-ripened cheese.</title>
        <authorList>
            <consortium name="US DOE Joint Genome Institute (JGI-PGF)"/>
            <person name="Walter F."/>
            <person name="Albersmeier A."/>
            <person name="Kalinowski J."/>
            <person name="Ruckert C."/>
        </authorList>
    </citation>
    <scope>NUCLEOTIDE SEQUENCE</scope>
    <source>
        <strain evidence="2">CGMCC 1.12754</strain>
    </source>
</reference>
<keyword evidence="1" id="KW-1133">Transmembrane helix</keyword>